<evidence type="ECO:0000256" key="5">
    <source>
        <dbReference type="ARBA" id="ARBA00022490"/>
    </source>
</evidence>
<evidence type="ECO:0000256" key="6">
    <source>
        <dbReference type="ARBA" id="ARBA00022794"/>
    </source>
</evidence>
<keyword evidence="7" id="KW-0472">Membrane</keyword>
<evidence type="ECO:0000256" key="4">
    <source>
        <dbReference type="ARBA" id="ARBA00022475"/>
    </source>
</evidence>
<evidence type="ECO:0000313" key="15">
    <source>
        <dbReference type="Proteomes" id="UP000472263"/>
    </source>
</evidence>
<comment type="subcellular location">
    <subcellularLocation>
        <location evidence="2">Cell membrane</location>
    </subcellularLocation>
    <subcellularLocation>
        <location evidence="3">Cytoplasm</location>
        <location evidence="3">Cytoskeleton</location>
    </subcellularLocation>
    <subcellularLocation>
        <location evidence="1">Nucleus</location>
    </subcellularLocation>
</comment>
<dbReference type="CDD" id="cd22973">
    <property type="entry name" value="DD_CATIP"/>
    <property type="match status" value="1"/>
</dbReference>
<dbReference type="FunCoup" id="A0A667YER8">
    <property type="interactions" value="953"/>
</dbReference>
<dbReference type="InterPro" id="IPR048777">
    <property type="entry name" value="CATIP_N"/>
</dbReference>
<sequence>MEAPLESEAAAVASAGADGLVGGEFKASEEAIEFLSSIEPAELQRCVFSDSLVTVSEGGQELGKFALTVEFARRIQRPCLLLHGHSQGAIDNNPCGTAVTAYLSSDLEVLEQDHHEYLKLEGHTLDRRCHMVRRDEEMVIDKVTTTGEVRGKNCVSYHLSAVRGLVTEGSNLLLMRLMALRKKVPENMTFISLDQELHIIHTTYTEVGPTQLEVGGETVEVFGIERRVDSVKDVSATWHCYFLPDGHLASRGQVGSPVIMRLLQLPSQLENDPLKDKPVFEKRPLVWEEDMQMHSKFLDRKEELKADYASYMRQHPELRVLLADFLHFLLLRKPDDIFRFAREYFLPFASRRPPETSLKTSPL</sequence>
<dbReference type="InterPro" id="IPR047501">
    <property type="entry name" value="DD_CATIP"/>
</dbReference>
<reference evidence="14" key="3">
    <citation type="submission" date="2025-09" db="UniProtKB">
        <authorList>
            <consortium name="Ensembl"/>
        </authorList>
    </citation>
    <scope>IDENTIFICATION</scope>
</reference>
<dbReference type="AlphaFoldDB" id="A0A667YER8"/>
<evidence type="ECO:0000313" key="14">
    <source>
        <dbReference type="Ensembl" id="ENSMMDP00005024978.1"/>
    </source>
</evidence>
<dbReference type="Proteomes" id="UP000472263">
    <property type="component" value="Chromosome 17"/>
</dbReference>
<reference evidence="14" key="2">
    <citation type="submission" date="2025-08" db="UniProtKB">
        <authorList>
            <consortium name="Ensembl"/>
        </authorList>
    </citation>
    <scope>IDENTIFICATION</scope>
</reference>
<keyword evidence="15" id="KW-1185">Reference proteome</keyword>
<dbReference type="GO" id="GO:0030041">
    <property type="term" value="P:actin filament polymerization"/>
    <property type="evidence" value="ECO:0007669"/>
    <property type="project" value="Ensembl"/>
</dbReference>
<protein>
    <recommendedName>
        <fullName evidence="12">Ciliogenesis-associated TTC17-interacting protein</fullName>
    </recommendedName>
</protein>
<evidence type="ECO:0000256" key="12">
    <source>
        <dbReference type="ARBA" id="ARBA00039249"/>
    </source>
</evidence>
<keyword evidence="4" id="KW-1003">Cell membrane</keyword>
<dbReference type="SUPFAM" id="SSF47391">
    <property type="entry name" value="Dimerization-anchoring domain of cAMP-dependent PK regulatory subunit"/>
    <property type="match status" value="1"/>
</dbReference>
<evidence type="ECO:0000259" key="13">
    <source>
        <dbReference type="Pfam" id="PF21772"/>
    </source>
</evidence>
<reference evidence="14" key="1">
    <citation type="submission" date="2019-06" db="EMBL/GenBank/DDBJ databases">
        <authorList>
            <consortium name="Wellcome Sanger Institute Data Sharing"/>
        </authorList>
    </citation>
    <scope>NUCLEOTIDE SEQUENCE [LARGE SCALE GENOMIC DNA]</scope>
</reference>
<dbReference type="GO" id="GO:0005886">
    <property type="term" value="C:plasma membrane"/>
    <property type="evidence" value="ECO:0007669"/>
    <property type="project" value="UniProtKB-SubCell"/>
</dbReference>
<evidence type="ECO:0000256" key="9">
    <source>
        <dbReference type="ARBA" id="ARBA00023242"/>
    </source>
</evidence>
<evidence type="ECO:0000256" key="11">
    <source>
        <dbReference type="ARBA" id="ARBA00037938"/>
    </source>
</evidence>
<dbReference type="PANTHER" id="PTHR15505">
    <property type="entry name" value="RIIA DOMAIN-CONTAINING PROTEIN 1"/>
    <property type="match status" value="1"/>
</dbReference>
<dbReference type="Ensembl" id="ENSMMDT00005025507.1">
    <property type="protein sequence ID" value="ENSMMDP00005024978.1"/>
    <property type="gene ID" value="ENSMMDG00005011969.1"/>
</dbReference>
<feature type="domain" description="Ciliogenesis-associated TTC17-interacting protein N-terminal" evidence="13">
    <location>
        <begin position="30"/>
        <end position="257"/>
    </location>
</feature>
<evidence type="ECO:0000256" key="2">
    <source>
        <dbReference type="ARBA" id="ARBA00004236"/>
    </source>
</evidence>
<keyword evidence="6" id="KW-0970">Cilium biogenesis/degradation</keyword>
<organism evidence="14 15">
    <name type="scientific">Myripristis murdjan</name>
    <name type="common">pinecone soldierfish</name>
    <dbReference type="NCBI Taxonomy" id="586833"/>
    <lineage>
        <taxon>Eukaryota</taxon>
        <taxon>Metazoa</taxon>
        <taxon>Chordata</taxon>
        <taxon>Craniata</taxon>
        <taxon>Vertebrata</taxon>
        <taxon>Euteleostomi</taxon>
        <taxon>Actinopterygii</taxon>
        <taxon>Neopterygii</taxon>
        <taxon>Teleostei</taxon>
        <taxon>Neoteleostei</taxon>
        <taxon>Acanthomorphata</taxon>
        <taxon>Holocentriformes</taxon>
        <taxon>Holocentridae</taxon>
        <taxon>Myripristis</taxon>
    </lineage>
</organism>
<dbReference type="Pfam" id="PF21772">
    <property type="entry name" value="CATIP_N"/>
    <property type="match status" value="1"/>
</dbReference>
<accession>A0A667YER8</accession>
<dbReference type="GeneTree" id="ENSGT00940000154101"/>
<dbReference type="GO" id="GO:0061371">
    <property type="term" value="P:determination of heart left/right asymmetry"/>
    <property type="evidence" value="ECO:0007669"/>
    <property type="project" value="Ensembl"/>
</dbReference>
<keyword evidence="5" id="KW-0963">Cytoplasm</keyword>
<dbReference type="PANTHER" id="PTHR15505:SF3">
    <property type="entry name" value="CILIOGENESIS-ASSOCIATED TTC17-INTERACTING PROTEIN"/>
    <property type="match status" value="1"/>
</dbReference>
<dbReference type="GO" id="GO:0005856">
    <property type="term" value="C:cytoskeleton"/>
    <property type="evidence" value="ECO:0007669"/>
    <property type="project" value="UniProtKB-SubCell"/>
</dbReference>
<evidence type="ECO:0000256" key="8">
    <source>
        <dbReference type="ARBA" id="ARBA00023212"/>
    </source>
</evidence>
<evidence type="ECO:0000256" key="3">
    <source>
        <dbReference type="ARBA" id="ARBA00004245"/>
    </source>
</evidence>
<keyword evidence="9" id="KW-0539">Nucleus</keyword>
<evidence type="ECO:0000256" key="7">
    <source>
        <dbReference type="ARBA" id="ARBA00023136"/>
    </source>
</evidence>
<dbReference type="GO" id="GO:0060271">
    <property type="term" value="P:cilium assembly"/>
    <property type="evidence" value="ECO:0007669"/>
    <property type="project" value="Ensembl"/>
</dbReference>
<evidence type="ECO:0000256" key="1">
    <source>
        <dbReference type="ARBA" id="ARBA00004123"/>
    </source>
</evidence>
<evidence type="ECO:0000256" key="10">
    <source>
        <dbReference type="ARBA" id="ARBA00037538"/>
    </source>
</evidence>
<proteinExistence type="inferred from homology"/>
<keyword evidence="8" id="KW-0206">Cytoskeleton</keyword>
<name>A0A667YER8_9TELE</name>
<dbReference type="InParanoid" id="A0A667YER8"/>
<dbReference type="GO" id="GO:0005634">
    <property type="term" value="C:nucleus"/>
    <property type="evidence" value="ECO:0007669"/>
    <property type="project" value="UniProtKB-SubCell"/>
</dbReference>
<comment type="function">
    <text evidence="10">Plays a role in primary ciliogenesis by modulating actin polymerization.</text>
</comment>
<comment type="similarity">
    <text evidence="11">Belongs to the CATIP family.</text>
</comment>